<evidence type="ECO:0000256" key="5">
    <source>
        <dbReference type="ARBA" id="ARBA00022617"/>
    </source>
</evidence>
<evidence type="ECO:0000256" key="11">
    <source>
        <dbReference type="ARBA" id="ARBA00023033"/>
    </source>
</evidence>
<keyword evidence="7" id="KW-0256">Endoplasmic reticulum</keyword>
<evidence type="ECO:0000256" key="8">
    <source>
        <dbReference type="ARBA" id="ARBA00022848"/>
    </source>
</evidence>
<dbReference type="GO" id="GO:0016705">
    <property type="term" value="F:oxidoreductase activity, acting on paired donors, with incorporation or reduction of molecular oxygen"/>
    <property type="evidence" value="ECO:0007669"/>
    <property type="project" value="InterPro"/>
</dbReference>
<dbReference type="EMBL" id="VTPC01054837">
    <property type="protein sequence ID" value="KAF2890300.1"/>
    <property type="molecule type" value="Genomic_DNA"/>
</dbReference>
<evidence type="ECO:0000256" key="3">
    <source>
        <dbReference type="ARBA" id="ARBA00004406"/>
    </source>
</evidence>
<keyword evidence="5" id="KW-0349">Heme</keyword>
<evidence type="ECO:0000313" key="13">
    <source>
        <dbReference type="EMBL" id="KAF2890300.1"/>
    </source>
</evidence>
<proteinExistence type="inferred from homology"/>
<dbReference type="Pfam" id="PF00067">
    <property type="entry name" value="p450"/>
    <property type="match status" value="1"/>
</dbReference>
<dbReference type="PANTHER" id="PTHR24292">
    <property type="entry name" value="CYTOCHROME P450"/>
    <property type="match status" value="1"/>
</dbReference>
<dbReference type="GO" id="GO:0005789">
    <property type="term" value="C:endoplasmic reticulum membrane"/>
    <property type="evidence" value="ECO:0007669"/>
    <property type="project" value="UniProtKB-SubCell"/>
</dbReference>
<dbReference type="Proteomes" id="UP000801492">
    <property type="component" value="Unassembled WGS sequence"/>
</dbReference>
<dbReference type="Gene3D" id="1.10.630.10">
    <property type="entry name" value="Cytochrome P450"/>
    <property type="match status" value="1"/>
</dbReference>
<dbReference type="PANTHER" id="PTHR24292:SF45">
    <property type="entry name" value="CYTOCHROME P450 6G1-RELATED"/>
    <property type="match status" value="1"/>
</dbReference>
<evidence type="ECO:0000256" key="7">
    <source>
        <dbReference type="ARBA" id="ARBA00022824"/>
    </source>
</evidence>
<comment type="subcellular location">
    <subcellularLocation>
        <location evidence="3">Endoplasmic reticulum membrane</location>
        <topology evidence="3">Peripheral membrane protein</topology>
    </subcellularLocation>
    <subcellularLocation>
        <location evidence="2">Microsome membrane</location>
        <topology evidence="2">Peripheral membrane protein</topology>
    </subcellularLocation>
</comment>
<reference evidence="13" key="1">
    <citation type="submission" date="2019-08" db="EMBL/GenBank/DDBJ databases">
        <title>The genome of the North American firefly Photinus pyralis.</title>
        <authorList>
            <consortium name="Photinus pyralis genome working group"/>
            <person name="Fallon T.R."/>
            <person name="Sander Lower S.E."/>
            <person name="Weng J.-K."/>
        </authorList>
    </citation>
    <scope>NUCLEOTIDE SEQUENCE</scope>
    <source>
        <strain evidence="13">TRF0915ILg1</strain>
        <tissue evidence="13">Whole body</tissue>
    </source>
</reference>
<dbReference type="InterPro" id="IPR050476">
    <property type="entry name" value="Insect_CytP450_Detox"/>
</dbReference>
<dbReference type="GO" id="GO:0005506">
    <property type="term" value="F:iron ion binding"/>
    <property type="evidence" value="ECO:0007669"/>
    <property type="project" value="InterPro"/>
</dbReference>
<keyword evidence="10" id="KW-0408">Iron</keyword>
<evidence type="ECO:0000256" key="9">
    <source>
        <dbReference type="ARBA" id="ARBA00023002"/>
    </source>
</evidence>
<evidence type="ECO:0008006" key="15">
    <source>
        <dbReference type="Google" id="ProtNLM"/>
    </source>
</evidence>
<evidence type="ECO:0000256" key="4">
    <source>
        <dbReference type="ARBA" id="ARBA00010617"/>
    </source>
</evidence>
<keyword evidence="6" id="KW-0479">Metal-binding</keyword>
<keyword evidence="12" id="KW-0472">Membrane</keyword>
<keyword evidence="8" id="KW-0492">Microsome</keyword>
<accession>A0A8K0CMW0</accession>
<evidence type="ECO:0000256" key="10">
    <source>
        <dbReference type="ARBA" id="ARBA00023004"/>
    </source>
</evidence>
<comment type="similarity">
    <text evidence="4">Belongs to the cytochrome P450 family.</text>
</comment>
<evidence type="ECO:0000256" key="2">
    <source>
        <dbReference type="ARBA" id="ARBA00004174"/>
    </source>
</evidence>
<gene>
    <name evidence="13" type="ORF">ILUMI_15873</name>
</gene>
<name>A0A8K0CMW0_IGNLU</name>
<comment type="cofactor">
    <cofactor evidence="1">
        <name>heme</name>
        <dbReference type="ChEBI" id="CHEBI:30413"/>
    </cofactor>
</comment>
<sequence>MFLLVSEAAKEMNSYVANNQNSNYIEAKELCAKYATEVIATCAFGLNSNCFENEDAEFRVIGRKLFSFNLMNCIRQVSYFFAHGVVKLFKLPFFDPSATKFMREMIHSTLEHREKTGFKRNDVIDVIMQIRNKSSSQDAYKFGESLYFSL</sequence>
<protein>
    <recommendedName>
        <fullName evidence="15">Cytochrome P450</fullName>
    </recommendedName>
</protein>
<comment type="caution">
    <text evidence="13">The sequence shown here is derived from an EMBL/GenBank/DDBJ whole genome shotgun (WGS) entry which is preliminary data.</text>
</comment>
<dbReference type="SUPFAM" id="SSF48264">
    <property type="entry name" value="Cytochrome P450"/>
    <property type="match status" value="1"/>
</dbReference>
<evidence type="ECO:0000313" key="14">
    <source>
        <dbReference type="Proteomes" id="UP000801492"/>
    </source>
</evidence>
<evidence type="ECO:0000256" key="1">
    <source>
        <dbReference type="ARBA" id="ARBA00001971"/>
    </source>
</evidence>
<dbReference type="InterPro" id="IPR036396">
    <property type="entry name" value="Cyt_P450_sf"/>
</dbReference>
<dbReference type="OrthoDB" id="6717142at2759"/>
<dbReference type="InterPro" id="IPR001128">
    <property type="entry name" value="Cyt_P450"/>
</dbReference>
<dbReference type="AlphaFoldDB" id="A0A8K0CMW0"/>
<organism evidence="13 14">
    <name type="scientific">Ignelater luminosus</name>
    <name type="common">Cucubano</name>
    <name type="synonym">Pyrophorus luminosus</name>
    <dbReference type="NCBI Taxonomy" id="2038154"/>
    <lineage>
        <taxon>Eukaryota</taxon>
        <taxon>Metazoa</taxon>
        <taxon>Ecdysozoa</taxon>
        <taxon>Arthropoda</taxon>
        <taxon>Hexapoda</taxon>
        <taxon>Insecta</taxon>
        <taxon>Pterygota</taxon>
        <taxon>Neoptera</taxon>
        <taxon>Endopterygota</taxon>
        <taxon>Coleoptera</taxon>
        <taxon>Polyphaga</taxon>
        <taxon>Elateriformia</taxon>
        <taxon>Elateroidea</taxon>
        <taxon>Elateridae</taxon>
        <taxon>Agrypninae</taxon>
        <taxon>Pyrophorini</taxon>
        <taxon>Ignelater</taxon>
    </lineage>
</organism>
<evidence type="ECO:0000256" key="6">
    <source>
        <dbReference type="ARBA" id="ARBA00022723"/>
    </source>
</evidence>
<keyword evidence="11" id="KW-0503">Monooxygenase</keyword>
<dbReference type="GO" id="GO:0020037">
    <property type="term" value="F:heme binding"/>
    <property type="evidence" value="ECO:0007669"/>
    <property type="project" value="InterPro"/>
</dbReference>
<evidence type="ECO:0000256" key="12">
    <source>
        <dbReference type="ARBA" id="ARBA00023136"/>
    </source>
</evidence>
<dbReference type="GO" id="GO:0004497">
    <property type="term" value="F:monooxygenase activity"/>
    <property type="evidence" value="ECO:0007669"/>
    <property type="project" value="UniProtKB-KW"/>
</dbReference>
<keyword evidence="14" id="KW-1185">Reference proteome</keyword>
<keyword evidence="9" id="KW-0560">Oxidoreductase</keyword>